<keyword evidence="2" id="KW-1185">Reference proteome</keyword>
<dbReference type="RefSeq" id="WP_084661356.1">
    <property type="nucleotide sequence ID" value="NZ_FWWY01000001.1"/>
</dbReference>
<dbReference type="EMBL" id="FWWY01000001">
    <property type="protein sequence ID" value="SMC04814.1"/>
    <property type="molecule type" value="Genomic_DNA"/>
</dbReference>
<protein>
    <submittedName>
        <fullName evidence="1">Uncharacterized conserved protein</fullName>
    </submittedName>
</protein>
<reference evidence="2" key="1">
    <citation type="submission" date="2017-04" db="EMBL/GenBank/DDBJ databases">
        <authorList>
            <person name="Varghese N."/>
            <person name="Submissions S."/>
        </authorList>
    </citation>
    <scope>NUCLEOTIDE SEQUENCE [LARGE SCALE GENOMIC DNA]</scope>
    <source>
        <strain evidence="2">DSM 9293</strain>
    </source>
</reference>
<name>A0A1W1WET6_SULTA</name>
<organism evidence="1 2">
    <name type="scientific">Sulfobacillus thermosulfidooxidans (strain DSM 9293 / VKM B-1269 / AT-1)</name>
    <dbReference type="NCBI Taxonomy" id="929705"/>
    <lineage>
        <taxon>Bacteria</taxon>
        <taxon>Bacillati</taxon>
        <taxon>Bacillota</taxon>
        <taxon>Clostridia</taxon>
        <taxon>Eubacteriales</taxon>
        <taxon>Clostridiales Family XVII. Incertae Sedis</taxon>
        <taxon>Sulfobacillus</taxon>
    </lineage>
</organism>
<sequence length="76" mass="8645">MVVLDLKGLPASERRPRIAEAVNQLQTGESAIIVIQHEDFWTAIPKTIEGFASQVDFESITFENNYQTFNVLIHKK</sequence>
<evidence type="ECO:0000313" key="1">
    <source>
        <dbReference type="EMBL" id="SMC04814.1"/>
    </source>
</evidence>
<dbReference type="Proteomes" id="UP000192660">
    <property type="component" value="Unassembled WGS sequence"/>
</dbReference>
<gene>
    <name evidence="1" type="ORF">SAMN00768000_1860</name>
</gene>
<dbReference type="AlphaFoldDB" id="A0A1W1WET6"/>
<proteinExistence type="predicted"/>
<accession>A0A1W1WET6</accession>
<dbReference type="OrthoDB" id="2084299at2"/>
<evidence type="ECO:0000313" key="2">
    <source>
        <dbReference type="Proteomes" id="UP000192660"/>
    </source>
</evidence>